<gene>
    <name evidence="1" type="ORF">SAMN05421686_10427</name>
</gene>
<evidence type="ECO:0000313" key="1">
    <source>
        <dbReference type="EMBL" id="SIS73927.1"/>
    </source>
</evidence>
<evidence type="ECO:0000313" key="2">
    <source>
        <dbReference type="Proteomes" id="UP000185639"/>
    </source>
</evidence>
<dbReference type="EMBL" id="FTOH01000004">
    <property type="protein sequence ID" value="SIS73927.1"/>
    <property type="molecule type" value="Genomic_DNA"/>
</dbReference>
<organism evidence="1 2">
    <name type="scientific">Thalassolituus maritimus</name>
    <dbReference type="NCBI Taxonomy" id="484498"/>
    <lineage>
        <taxon>Bacteria</taxon>
        <taxon>Pseudomonadati</taxon>
        <taxon>Pseudomonadota</taxon>
        <taxon>Gammaproteobacteria</taxon>
        <taxon>Oceanospirillales</taxon>
        <taxon>Oceanospirillaceae</taxon>
        <taxon>Thalassolituus</taxon>
    </lineage>
</organism>
<dbReference type="STRING" id="484498.SAMN05421686_10427"/>
<protein>
    <submittedName>
        <fullName evidence="1">Uncharacterized protein</fullName>
    </submittedName>
</protein>
<name>A0A1N7LJE3_9GAMM</name>
<dbReference type="AlphaFoldDB" id="A0A1N7LJE3"/>
<keyword evidence="2" id="KW-1185">Reference proteome</keyword>
<sequence length="106" mass="11332">MSGNTDVLMGYFDSLLTTVDEDPRKAIVSDLLAGAAAQAPEEEYKPVATDTIALGMRVIPLKPPLKVNAVAINRITALRLLHVVQTIPPSRLKLHVLSCCAGVLDV</sequence>
<reference evidence="2" key="1">
    <citation type="submission" date="2017-01" db="EMBL/GenBank/DDBJ databases">
        <authorList>
            <person name="Varghese N."/>
            <person name="Submissions S."/>
        </authorList>
    </citation>
    <scope>NUCLEOTIDE SEQUENCE [LARGE SCALE GENOMIC DNA]</scope>
    <source>
        <strain evidence="2">DSM 24913</strain>
    </source>
</reference>
<dbReference type="RefSeq" id="WP_076514911.1">
    <property type="nucleotide sequence ID" value="NZ_FTOH01000004.1"/>
</dbReference>
<dbReference type="Proteomes" id="UP000185639">
    <property type="component" value="Unassembled WGS sequence"/>
</dbReference>
<accession>A0A1N7LJE3</accession>
<proteinExistence type="predicted"/>